<dbReference type="Proteomes" id="UP000326757">
    <property type="component" value="Unassembled WGS sequence"/>
</dbReference>
<comment type="caution">
    <text evidence="1">The sequence shown here is derived from an EMBL/GenBank/DDBJ whole genome shotgun (WGS) entry which is preliminary data.</text>
</comment>
<dbReference type="AlphaFoldDB" id="A0A5N6KER8"/>
<name>A0A5N6KER8_MONLA</name>
<gene>
    <name evidence="1" type="ORF">EYC80_005716</name>
</gene>
<evidence type="ECO:0000313" key="1">
    <source>
        <dbReference type="EMBL" id="KAB8302276.1"/>
    </source>
</evidence>
<sequence>MDDLENLPESIKKLHLTLSPYIKQRQDALHVRRVLAAHLNSNVNSGESILTPTNLSLADPTSEVTKGLGFPGVQHEYLHSLQANLKAQKEFAAISTQHDEIESYSKIRARTHDQATSKEVSLRTFLDLEKQRKKQERFRIIQDLVDQLAQRPAAVQDFLDPKSLELLRDVGSLPPVPPIVLAPAEHHQDSERIDLKSLVDRLEKSVLRAQLLLKKEQKLLAMVRAGTTSKDQPEQGNRQLALGTTRNELINWIEMELGKAGDSSAAPEGQESSIAEHKGKEYIDSQLASIKQIYAQYLEIRKRLIIAATEDLTTSLPIAVVAADPSAIVADQPANDTSNITDVSTCSYLEDLVLISNEQKSTVLQRSYLTSSLTRQHKETGKDLDKLVDESHLLPAYPMPTVISQRKRLGEPISFEEDISNSDKPSLSSRAKAWVFAAESSSISTKEAVLERLEDGESALAEAYQTLNNLQVLLGCLPEGQGVDGDVVGGRQKLGISNIGGVWSTLDGNLGFIRIEDSILD</sequence>
<accession>A0A5N6KER8</accession>
<evidence type="ECO:0000313" key="2">
    <source>
        <dbReference type="Proteomes" id="UP000326757"/>
    </source>
</evidence>
<reference evidence="1 2" key="1">
    <citation type="submission" date="2019-06" db="EMBL/GenBank/DDBJ databases">
        <title>Genome Sequence of the Brown Rot Fungal Pathogen Monilinia laxa.</title>
        <authorList>
            <person name="De Miccolis Angelini R.M."/>
            <person name="Landi L."/>
            <person name="Abate D."/>
            <person name="Pollastro S."/>
            <person name="Romanazzi G."/>
            <person name="Faretra F."/>
        </authorList>
    </citation>
    <scope>NUCLEOTIDE SEQUENCE [LARGE SCALE GENOMIC DNA]</scope>
    <source>
        <strain evidence="1 2">Mlax316</strain>
    </source>
</reference>
<protein>
    <submittedName>
        <fullName evidence="1">Uncharacterized protein</fullName>
    </submittedName>
</protein>
<proteinExistence type="predicted"/>
<dbReference type="OrthoDB" id="5402392at2759"/>
<organism evidence="1 2">
    <name type="scientific">Monilinia laxa</name>
    <name type="common">Brown rot fungus</name>
    <name type="synonym">Sclerotinia laxa</name>
    <dbReference type="NCBI Taxonomy" id="61186"/>
    <lineage>
        <taxon>Eukaryota</taxon>
        <taxon>Fungi</taxon>
        <taxon>Dikarya</taxon>
        <taxon>Ascomycota</taxon>
        <taxon>Pezizomycotina</taxon>
        <taxon>Leotiomycetes</taxon>
        <taxon>Helotiales</taxon>
        <taxon>Sclerotiniaceae</taxon>
        <taxon>Monilinia</taxon>
    </lineage>
</organism>
<keyword evidence="2" id="KW-1185">Reference proteome</keyword>
<dbReference type="EMBL" id="VIGI01000003">
    <property type="protein sequence ID" value="KAB8302276.1"/>
    <property type="molecule type" value="Genomic_DNA"/>
</dbReference>